<organism evidence="2 3">
    <name type="scientific">Paraglomus brasilianum</name>
    <dbReference type="NCBI Taxonomy" id="144538"/>
    <lineage>
        <taxon>Eukaryota</taxon>
        <taxon>Fungi</taxon>
        <taxon>Fungi incertae sedis</taxon>
        <taxon>Mucoromycota</taxon>
        <taxon>Glomeromycotina</taxon>
        <taxon>Glomeromycetes</taxon>
        <taxon>Paraglomerales</taxon>
        <taxon>Paraglomeraceae</taxon>
        <taxon>Paraglomus</taxon>
    </lineage>
</organism>
<feature type="compositionally biased region" description="Polar residues" evidence="1">
    <location>
        <begin position="80"/>
        <end position="90"/>
    </location>
</feature>
<name>A0A9N9E2V8_9GLOM</name>
<dbReference type="AlphaFoldDB" id="A0A9N9E2V8"/>
<accession>A0A9N9E2V8</accession>
<dbReference type="EMBL" id="CAJVPI010003372">
    <property type="protein sequence ID" value="CAG8657691.1"/>
    <property type="molecule type" value="Genomic_DNA"/>
</dbReference>
<evidence type="ECO:0000313" key="3">
    <source>
        <dbReference type="Proteomes" id="UP000789739"/>
    </source>
</evidence>
<protein>
    <submittedName>
        <fullName evidence="2">5295_t:CDS:1</fullName>
    </submittedName>
</protein>
<proteinExistence type="predicted"/>
<comment type="caution">
    <text evidence="2">The sequence shown here is derived from an EMBL/GenBank/DDBJ whole genome shotgun (WGS) entry which is preliminary data.</text>
</comment>
<feature type="compositionally biased region" description="Low complexity" evidence="1">
    <location>
        <begin position="100"/>
        <end position="112"/>
    </location>
</feature>
<reference evidence="2" key="1">
    <citation type="submission" date="2021-06" db="EMBL/GenBank/DDBJ databases">
        <authorList>
            <person name="Kallberg Y."/>
            <person name="Tangrot J."/>
            <person name="Rosling A."/>
        </authorList>
    </citation>
    <scope>NUCLEOTIDE SEQUENCE</scope>
    <source>
        <strain evidence="2">BR232B</strain>
    </source>
</reference>
<feature type="region of interest" description="Disordered" evidence="1">
    <location>
        <begin position="1"/>
        <end position="112"/>
    </location>
</feature>
<sequence>AVAQPTPVPLPPSTQTDSTETAQQTSTPTQEAQQEDQSTLTNQPEDIQMSDYEDNSQKPLYDKGSPFLVEGTPDTEDTDTNANTKSQAGTSHLGKRPYESSPQSSQSQSRLS</sequence>
<evidence type="ECO:0000256" key="1">
    <source>
        <dbReference type="SAM" id="MobiDB-lite"/>
    </source>
</evidence>
<dbReference type="Proteomes" id="UP000789739">
    <property type="component" value="Unassembled WGS sequence"/>
</dbReference>
<feature type="compositionally biased region" description="Pro residues" evidence="1">
    <location>
        <begin position="1"/>
        <end position="12"/>
    </location>
</feature>
<feature type="non-terminal residue" evidence="2">
    <location>
        <position position="1"/>
    </location>
</feature>
<feature type="non-terminal residue" evidence="2">
    <location>
        <position position="112"/>
    </location>
</feature>
<keyword evidence="3" id="KW-1185">Reference proteome</keyword>
<feature type="compositionally biased region" description="Polar residues" evidence="1">
    <location>
        <begin position="13"/>
        <end position="45"/>
    </location>
</feature>
<evidence type="ECO:0000313" key="2">
    <source>
        <dbReference type="EMBL" id="CAG8657691.1"/>
    </source>
</evidence>
<gene>
    <name evidence="2" type="ORF">PBRASI_LOCUS10609</name>
</gene>